<feature type="compositionally biased region" description="Low complexity" evidence="1">
    <location>
        <begin position="683"/>
        <end position="704"/>
    </location>
</feature>
<feature type="compositionally biased region" description="Polar residues" evidence="1">
    <location>
        <begin position="175"/>
        <end position="191"/>
    </location>
</feature>
<gene>
    <name evidence="3" type="ORF">HETIRDRAFT_381353</name>
</gene>
<dbReference type="eggNOG" id="ENOG502S8VV">
    <property type="taxonomic scope" value="Eukaryota"/>
</dbReference>
<feature type="compositionally biased region" description="Pro residues" evidence="1">
    <location>
        <begin position="914"/>
        <end position="923"/>
    </location>
</feature>
<feature type="compositionally biased region" description="Polar residues" evidence="1">
    <location>
        <begin position="705"/>
        <end position="723"/>
    </location>
</feature>
<dbReference type="Proteomes" id="UP000030671">
    <property type="component" value="Unassembled WGS sequence"/>
</dbReference>
<feature type="compositionally biased region" description="Low complexity" evidence="1">
    <location>
        <begin position="655"/>
        <end position="676"/>
    </location>
</feature>
<dbReference type="KEGG" id="hir:HETIRDRAFT_381353"/>
<evidence type="ECO:0000313" key="4">
    <source>
        <dbReference type="Proteomes" id="UP000030671"/>
    </source>
</evidence>
<feature type="compositionally biased region" description="Basic residues" evidence="1">
    <location>
        <begin position="304"/>
        <end position="322"/>
    </location>
</feature>
<feature type="region of interest" description="Disordered" evidence="1">
    <location>
        <begin position="269"/>
        <end position="370"/>
    </location>
</feature>
<feature type="region of interest" description="Disordered" evidence="1">
    <location>
        <begin position="647"/>
        <end position="790"/>
    </location>
</feature>
<keyword evidence="2" id="KW-0472">Membrane</keyword>
<dbReference type="HOGENOM" id="CLU_262737_0_0_1"/>
<feature type="compositionally biased region" description="Basic and acidic residues" evidence="1">
    <location>
        <begin position="536"/>
        <end position="562"/>
    </location>
</feature>
<feature type="region of interest" description="Disordered" evidence="1">
    <location>
        <begin position="446"/>
        <end position="469"/>
    </location>
</feature>
<evidence type="ECO:0000313" key="3">
    <source>
        <dbReference type="EMBL" id="ETW84026.1"/>
    </source>
</evidence>
<evidence type="ECO:0000256" key="1">
    <source>
        <dbReference type="SAM" id="MobiDB-lite"/>
    </source>
</evidence>
<feature type="compositionally biased region" description="Low complexity" evidence="1">
    <location>
        <begin position="942"/>
        <end position="959"/>
    </location>
</feature>
<feature type="compositionally biased region" description="Low complexity" evidence="1">
    <location>
        <begin position="729"/>
        <end position="749"/>
    </location>
</feature>
<feature type="transmembrane region" description="Helical" evidence="2">
    <location>
        <begin position="27"/>
        <end position="48"/>
    </location>
</feature>
<feature type="compositionally biased region" description="Polar residues" evidence="1">
    <location>
        <begin position="961"/>
        <end position="971"/>
    </location>
</feature>
<feature type="region of interest" description="Disordered" evidence="1">
    <location>
        <begin position="172"/>
        <end position="248"/>
    </location>
</feature>
<dbReference type="GeneID" id="20672066"/>
<feature type="compositionally biased region" description="Polar residues" evidence="1">
    <location>
        <begin position="351"/>
        <end position="365"/>
    </location>
</feature>
<evidence type="ECO:0000256" key="2">
    <source>
        <dbReference type="SAM" id="Phobius"/>
    </source>
</evidence>
<feature type="compositionally biased region" description="Polar residues" evidence="1">
    <location>
        <begin position="449"/>
        <end position="465"/>
    </location>
</feature>
<reference evidence="3 4" key="1">
    <citation type="journal article" date="2012" name="New Phytol.">
        <title>Insight into trade-off between wood decay and parasitism from the genome of a fungal forest pathogen.</title>
        <authorList>
            <person name="Olson A."/>
            <person name="Aerts A."/>
            <person name="Asiegbu F."/>
            <person name="Belbahri L."/>
            <person name="Bouzid O."/>
            <person name="Broberg A."/>
            <person name="Canback B."/>
            <person name="Coutinho P.M."/>
            <person name="Cullen D."/>
            <person name="Dalman K."/>
            <person name="Deflorio G."/>
            <person name="van Diepen L.T."/>
            <person name="Dunand C."/>
            <person name="Duplessis S."/>
            <person name="Durling M."/>
            <person name="Gonthier P."/>
            <person name="Grimwood J."/>
            <person name="Fossdal C.G."/>
            <person name="Hansson D."/>
            <person name="Henrissat B."/>
            <person name="Hietala A."/>
            <person name="Himmelstrand K."/>
            <person name="Hoffmeister D."/>
            <person name="Hogberg N."/>
            <person name="James T.Y."/>
            <person name="Karlsson M."/>
            <person name="Kohler A."/>
            <person name="Kues U."/>
            <person name="Lee Y.H."/>
            <person name="Lin Y.C."/>
            <person name="Lind M."/>
            <person name="Lindquist E."/>
            <person name="Lombard V."/>
            <person name="Lucas S."/>
            <person name="Lunden K."/>
            <person name="Morin E."/>
            <person name="Murat C."/>
            <person name="Park J."/>
            <person name="Raffaello T."/>
            <person name="Rouze P."/>
            <person name="Salamov A."/>
            <person name="Schmutz J."/>
            <person name="Solheim H."/>
            <person name="Stahlberg J."/>
            <person name="Velez H."/>
            <person name="de Vries R.P."/>
            <person name="Wiebenga A."/>
            <person name="Woodward S."/>
            <person name="Yakovlev I."/>
            <person name="Garbelotto M."/>
            <person name="Martin F."/>
            <person name="Grigoriev I.V."/>
            <person name="Stenlid J."/>
        </authorList>
    </citation>
    <scope>NUCLEOTIDE SEQUENCE [LARGE SCALE GENOMIC DNA]</scope>
    <source>
        <strain evidence="3 4">TC 32-1</strain>
    </source>
</reference>
<proteinExistence type="predicted"/>
<feature type="region of interest" description="Disordered" evidence="1">
    <location>
        <begin position="516"/>
        <end position="620"/>
    </location>
</feature>
<organism evidence="3 4">
    <name type="scientific">Heterobasidion irregulare (strain TC 32-1)</name>
    <dbReference type="NCBI Taxonomy" id="747525"/>
    <lineage>
        <taxon>Eukaryota</taxon>
        <taxon>Fungi</taxon>
        <taxon>Dikarya</taxon>
        <taxon>Basidiomycota</taxon>
        <taxon>Agaricomycotina</taxon>
        <taxon>Agaricomycetes</taxon>
        <taxon>Russulales</taxon>
        <taxon>Bondarzewiaceae</taxon>
        <taxon>Heterobasidion</taxon>
        <taxon>Heterobasidion annosum species complex</taxon>
    </lineage>
</organism>
<keyword evidence="4" id="KW-1185">Reference proteome</keyword>
<sequence>MGKDYDSSDILGSSVPLGPGRAATATIFSSSFNLSVLGAIGLVVFLALRNSRVFLLRWKERHYRLSMRRRYGIPDHDQRPFNIAYAAARLAQEGASTSRSGTAPLASPPMPEISTSEVRHIRHRANGLSETAESFQLPPNFSTHSTTAHNLKSGFLDSLDLKLDPSVSHILSKGQVESTESRQSIRQSTSGAVAPKDHHLLGETLIDFPKAAEQSSRRPKRGADYGEGDSVLLDNSRGEKRQRKVSAQHQVKVVEQVEVVDMDVDDISDARPIRGGRKRGRAEAGSTFGGDESVSDDENEERLQRHRKRRQRKSGVSHRGQKRGRDFDQSDGESEDHHRTAGKAARRRQNESTASDGDVSMNGSLFSKDPLCRGRRIGEEWEAHGAHFKVGPSGQRLRKVLVKTGRPKFPMPVDSQHPDRAVNILAIVEKWYTEDEYKAAKERRELAWQDSSNYSTEPGTPLDASQSKDGKEILWSATGASSARKSFVRNTSSLNVPALQPPSPLKVVRRITPAYTATAAKPLEGGPKSRTSKPLSRWERQDMEAEAMSRLRRRMEEEEAKKSPVSTPPIISDQTTKPSVSIRLQFDLGKPSDNPSAPASKVSPTSTSQQTGDKADASTVIKPAVPAASTSFAGNAFKAPAPVASAFSIPTPVQPTSTPAPSTSAPAPTTSSSSAPNLFGNKSATFPTNTSPPTAPPSATNPAPITQNKTSFTFAPPSGSSANPFLFGTTPNPQSQPSQPQPTAVQQTSEPPKPIPNTFHGTKPGGFGIFTSQPSSAMPPPATKPFESVQPASAYPPPIIASSSFSAIPAVTLANSEGSAPKPKFKFGYIPPNQSSSLAGALAPEPKNNVQSAFGSTAGSSNLFSTSSSSSTNAATPVSAFGNTAVPKPSEPPQSHNLFGNQNSSTRAEKQPEPPKPPFPLPTPVAKSSQSPSEAPKPVPIFHFAPPASASQPSNPFAPKSSASASGSTETPPFGAPNAFQPSNPFAPKSGASASGSNPSPFGAPNGGLTFATANPTAGNSPQAQKNTFNFGNLGSAPVQSNVAGQAPSSSPFGAPNAQPSAFGFNGSTPNTGSFTFGSSSDKTGPKAS</sequence>
<feature type="compositionally biased region" description="Low complexity" evidence="1">
    <location>
        <begin position="856"/>
        <end position="880"/>
    </location>
</feature>
<dbReference type="STRING" id="747525.W4KG29"/>
<feature type="compositionally biased region" description="Low complexity" evidence="1">
    <location>
        <begin position="986"/>
        <end position="1008"/>
    </location>
</feature>
<feature type="region of interest" description="Disordered" evidence="1">
    <location>
        <begin position="817"/>
        <end position="1089"/>
    </location>
</feature>
<keyword evidence="2" id="KW-1133">Transmembrane helix</keyword>
<dbReference type="RefSeq" id="XP_009543745.1">
    <property type="nucleotide sequence ID" value="XM_009545450.1"/>
</dbReference>
<accession>W4KG29</accession>
<dbReference type="OrthoDB" id="9451547at2759"/>
<feature type="compositionally biased region" description="Polar residues" evidence="1">
    <location>
        <begin position="1012"/>
        <end position="1052"/>
    </location>
</feature>
<protein>
    <submittedName>
        <fullName evidence="3">Uncharacterized protein</fullName>
    </submittedName>
</protein>
<dbReference type="EMBL" id="KI925456">
    <property type="protein sequence ID" value="ETW84026.1"/>
    <property type="molecule type" value="Genomic_DNA"/>
</dbReference>
<feature type="compositionally biased region" description="Polar residues" evidence="1">
    <location>
        <begin position="1066"/>
        <end position="1083"/>
    </location>
</feature>
<feature type="compositionally biased region" description="Polar residues" evidence="1">
    <location>
        <begin position="893"/>
        <end position="906"/>
    </location>
</feature>
<dbReference type="InParanoid" id="W4KG29"/>
<name>W4KG29_HETIT</name>
<keyword evidence="2" id="KW-0812">Transmembrane</keyword>
<dbReference type="AlphaFoldDB" id="W4KG29"/>
<feature type="compositionally biased region" description="Polar residues" evidence="1">
    <location>
        <begin position="593"/>
        <end position="612"/>
    </location>
</feature>